<keyword evidence="8" id="KW-0735">Signal-anchor</keyword>
<dbReference type="RefSeq" id="WP_093227968.1">
    <property type="nucleotide sequence ID" value="NZ_FORR01000002.1"/>
</dbReference>
<dbReference type="GO" id="GO:0071224">
    <property type="term" value="P:cellular response to peptidoglycan"/>
    <property type="evidence" value="ECO:0007669"/>
    <property type="project" value="UniProtKB-ARBA"/>
</dbReference>
<dbReference type="PANTHER" id="PTHR43289:SF34">
    <property type="entry name" value="SERINE_THREONINE-PROTEIN KINASE YBDM-RELATED"/>
    <property type="match status" value="1"/>
</dbReference>
<dbReference type="InterPro" id="IPR000719">
    <property type="entry name" value="Prot_kinase_dom"/>
</dbReference>
<dbReference type="GO" id="GO:0009847">
    <property type="term" value="P:spore germination"/>
    <property type="evidence" value="ECO:0007669"/>
    <property type="project" value="UniProtKB-ARBA"/>
</dbReference>
<comment type="catalytic activity">
    <reaction evidence="10">
        <text>L-seryl-[protein] + ATP = O-phospho-L-seryl-[protein] + ADP + H(+)</text>
        <dbReference type="Rhea" id="RHEA:17989"/>
        <dbReference type="Rhea" id="RHEA-COMP:9863"/>
        <dbReference type="Rhea" id="RHEA-COMP:11604"/>
        <dbReference type="ChEBI" id="CHEBI:15378"/>
        <dbReference type="ChEBI" id="CHEBI:29999"/>
        <dbReference type="ChEBI" id="CHEBI:30616"/>
        <dbReference type="ChEBI" id="CHEBI:83421"/>
        <dbReference type="ChEBI" id="CHEBI:456216"/>
        <dbReference type="EC" id="2.7.11.1"/>
    </reaction>
</comment>
<dbReference type="PROSITE" id="PS00108">
    <property type="entry name" value="PROTEIN_KINASE_ST"/>
    <property type="match status" value="1"/>
</dbReference>
<evidence type="ECO:0000313" key="17">
    <source>
        <dbReference type="EMBL" id="SFI83600.1"/>
    </source>
</evidence>
<dbReference type="GO" id="GO:0004674">
    <property type="term" value="F:protein serine/threonine kinase activity"/>
    <property type="evidence" value="ECO:0007669"/>
    <property type="project" value="UniProtKB-KW"/>
</dbReference>
<dbReference type="Pfam" id="PF00069">
    <property type="entry name" value="Pkinase"/>
    <property type="match status" value="1"/>
</dbReference>
<dbReference type="InterPro" id="IPR008271">
    <property type="entry name" value="Ser/Thr_kinase_AS"/>
</dbReference>
<dbReference type="Proteomes" id="UP000199545">
    <property type="component" value="Unassembled WGS sequence"/>
</dbReference>
<dbReference type="InterPro" id="IPR017441">
    <property type="entry name" value="Protein_kinase_ATP_BS"/>
</dbReference>
<dbReference type="FunFam" id="1.10.510.10:FF:000021">
    <property type="entry name" value="Serine/threonine protein kinase"/>
    <property type="match status" value="1"/>
</dbReference>
<dbReference type="Gene3D" id="1.10.510.10">
    <property type="entry name" value="Transferase(Phosphotransferase) domain 1"/>
    <property type="match status" value="1"/>
</dbReference>
<evidence type="ECO:0000256" key="12">
    <source>
        <dbReference type="ARBA" id="ARBA00070041"/>
    </source>
</evidence>
<dbReference type="InterPro" id="IPR011009">
    <property type="entry name" value="Kinase-like_dom_sf"/>
</dbReference>
<dbReference type="PROSITE" id="PS50011">
    <property type="entry name" value="PROTEIN_KINASE_DOM"/>
    <property type="match status" value="1"/>
</dbReference>
<evidence type="ECO:0000256" key="11">
    <source>
        <dbReference type="ARBA" id="ARBA00060432"/>
    </source>
</evidence>
<feature type="compositionally biased region" description="Polar residues" evidence="14">
    <location>
        <begin position="299"/>
        <end position="314"/>
    </location>
</feature>
<evidence type="ECO:0000256" key="3">
    <source>
        <dbReference type="ARBA" id="ARBA00022544"/>
    </source>
</evidence>
<evidence type="ECO:0000256" key="13">
    <source>
        <dbReference type="PROSITE-ProRule" id="PRU10141"/>
    </source>
</evidence>
<dbReference type="AlphaFoldDB" id="A0A1I3LGE1"/>
<dbReference type="PROSITE" id="PS00107">
    <property type="entry name" value="PROTEIN_KINASE_ATP"/>
    <property type="match status" value="1"/>
</dbReference>
<dbReference type="GO" id="GO:0005524">
    <property type="term" value="F:ATP binding"/>
    <property type="evidence" value="ECO:0007669"/>
    <property type="project" value="UniProtKB-UniRule"/>
</dbReference>
<dbReference type="SUPFAM" id="SSF56112">
    <property type="entry name" value="Protein kinase-like (PK-like)"/>
    <property type="match status" value="1"/>
</dbReference>
<evidence type="ECO:0000256" key="1">
    <source>
        <dbReference type="ARBA" id="ARBA00012513"/>
    </source>
</evidence>
<reference evidence="17 18" key="1">
    <citation type="submission" date="2016-10" db="EMBL/GenBank/DDBJ databases">
        <authorList>
            <person name="de Groot N.N."/>
        </authorList>
    </citation>
    <scope>NUCLEOTIDE SEQUENCE [LARGE SCALE GENOMIC DNA]</scope>
    <source>
        <strain evidence="17 18">DSM 44778</strain>
    </source>
</reference>
<evidence type="ECO:0000256" key="14">
    <source>
        <dbReference type="SAM" id="MobiDB-lite"/>
    </source>
</evidence>
<organism evidence="17 18">
    <name type="scientific">Thermoflavimicrobium dichotomicum</name>
    <dbReference type="NCBI Taxonomy" id="46223"/>
    <lineage>
        <taxon>Bacteria</taxon>
        <taxon>Bacillati</taxon>
        <taxon>Bacillota</taxon>
        <taxon>Bacilli</taxon>
        <taxon>Bacillales</taxon>
        <taxon>Thermoactinomycetaceae</taxon>
        <taxon>Thermoflavimicrobium</taxon>
    </lineage>
</organism>
<dbReference type="STRING" id="46223.SAMN05421852_102171"/>
<gene>
    <name evidence="17" type="ORF">SAMN05421852_102171</name>
</gene>
<keyword evidence="5 13" id="KW-0547">Nucleotide-binding</keyword>
<feature type="transmembrane region" description="Helical" evidence="15">
    <location>
        <begin position="363"/>
        <end position="382"/>
    </location>
</feature>
<evidence type="ECO:0000256" key="6">
    <source>
        <dbReference type="ARBA" id="ARBA00022777"/>
    </source>
</evidence>
<protein>
    <recommendedName>
        <fullName evidence="12">Serine/threonine-protein kinase PrkC</fullName>
        <ecNumber evidence="1">2.7.11.1</ecNumber>
    </recommendedName>
</protein>
<accession>A0A1I3LGE1</accession>
<comment type="subcellular location">
    <subcellularLocation>
        <location evidence="11">Spore membrane</location>
        <topology evidence="11">Single-pass type II membrane protein</topology>
    </subcellularLocation>
</comment>
<evidence type="ECO:0000313" key="18">
    <source>
        <dbReference type="Proteomes" id="UP000199545"/>
    </source>
</evidence>
<evidence type="ECO:0000259" key="16">
    <source>
        <dbReference type="PROSITE" id="PS50011"/>
    </source>
</evidence>
<keyword evidence="4" id="KW-0808">Transferase</keyword>
<dbReference type="FunFam" id="3.30.200.20:FF:000035">
    <property type="entry name" value="Serine/threonine protein kinase Stk1"/>
    <property type="match status" value="1"/>
</dbReference>
<feature type="region of interest" description="Disordered" evidence="14">
    <location>
        <begin position="272"/>
        <end position="331"/>
    </location>
</feature>
<keyword evidence="6 17" id="KW-0418">Kinase</keyword>
<evidence type="ECO:0000256" key="5">
    <source>
        <dbReference type="ARBA" id="ARBA00022741"/>
    </source>
</evidence>
<comment type="catalytic activity">
    <reaction evidence="9">
        <text>L-threonyl-[protein] + ATP = O-phospho-L-threonyl-[protein] + ADP + H(+)</text>
        <dbReference type="Rhea" id="RHEA:46608"/>
        <dbReference type="Rhea" id="RHEA-COMP:11060"/>
        <dbReference type="Rhea" id="RHEA-COMP:11605"/>
        <dbReference type="ChEBI" id="CHEBI:15378"/>
        <dbReference type="ChEBI" id="CHEBI:30013"/>
        <dbReference type="ChEBI" id="CHEBI:30616"/>
        <dbReference type="ChEBI" id="CHEBI:61977"/>
        <dbReference type="ChEBI" id="CHEBI:456216"/>
        <dbReference type="EC" id="2.7.11.1"/>
    </reaction>
</comment>
<sequence length="384" mass="43418">MKGKKLGGRYEIIQLVGGGGMAEVYKARDLKKNQFVAIKILSESLSHDNEFIRRFIWEAKATAKLSHPNVVKVFNIGQENKTHYMVMEYIEGRSLKSLIKQRGFLSPHECINIAIQVCDGLSHAHQNGIIHRDIKPHNILCTHDGQYKITDFGISRLVKPQSTFTKTGMVMGSVHYISPEQARGLRVSYPSDIYSLGVVLYEMSTGRLPFDGRENIAIALQHIQEPIPDPKKINPMIPNELCQIIYKALEKDPNRRFQSAFEMKQALLQARSTIPKDPVPPYSVNKQTNSVRHPKPLSSHYSRSQESLNRQQASKPFHRPHATKPVTKSQEVLAQRYIPQTSPLSRARSQKQSSGIWEDYKNAIVALVIASIAGLILSYFLLVD</sequence>
<feature type="binding site" evidence="13">
    <location>
        <position position="39"/>
    </location>
    <ligand>
        <name>ATP</name>
        <dbReference type="ChEBI" id="CHEBI:30616"/>
    </ligand>
</feature>
<evidence type="ECO:0000256" key="10">
    <source>
        <dbReference type="ARBA" id="ARBA00048679"/>
    </source>
</evidence>
<keyword evidence="15" id="KW-1133">Transmembrane helix</keyword>
<evidence type="ECO:0000256" key="2">
    <source>
        <dbReference type="ARBA" id="ARBA00022527"/>
    </source>
</evidence>
<dbReference type="EC" id="2.7.11.1" evidence="1"/>
<evidence type="ECO:0000256" key="4">
    <source>
        <dbReference type="ARBA" id="ARBA00022679"/>
    </source>
</evidence>
<evidence type="ECO:0000256" key="9">
    <source>
        <dbReference type="ARBA" id="ARBA00047899"/>
    </source>
</evidence>
<dbReference type="PANTHER" id="PTHR43289">
    <property type="entry name" value="MITOGEN-ACTIVATED PROTEIN KINASE KINASE KINASE 20-RELATED"/>
    <property type="match status" value="1"/>
</dbReference>
<keyword evidence="7 13" id="KW-0067">ATP-binding</keyword>
<dbReference type="GO" id="GO:0007165">
    <property type="term" value="P:signal transduction"/>
    <property type="evidence" value="ECO:0007669"/>
    <property type="project" value="UniProtKB-ARBA"/>
</dbReference>
<keyword evidence="15" id="KW-0472">Membrane</keyword>
<evidence type="ECO:0000256" key="7">
    <source>
        <dbReference type="ARBA" id="ARBA00022840"/>
    </source>
</evidence>
<evidence type="ECO:0000256" key="8">
    <source>
        <dbReference type="ARBA" id="ARBA00022968"/>
    </source>
</evidence>
<name>A0A1I3LGE1_9BACL</name>
<dbReference type="Gene3D" id="3.30.200.20">
    <property type="entry name" value="Phosphorylase Kinase, domain 1"/>
    <property type="match status" value="1"/>
</dbReference>
<evidence type="ECO:0000256" key="15">
    <source>
        <dbReference type="SAM" id="Phobius"/>
    </source>
</evidence>
<keyword evidence="3" id="KW-0309">Germination</keyword>
<dbReference type="SMART" id="SM00220">
    <property type="entry name" value="S_TKc"/>
    <property type="match status" value="1"/>
</dbReference>
<dbReference type="EMBL" id="FORR01000002">
    <property type="protein sequence ID" value="SFI83600.1"/>
    <property type="molecule type" value="Genomic_DNA"/>
</dbReference>
<keyword evidence="15" id="KW-0812">Transmembrane</keyword>
<proteinExistence type="predicted"/>
<dbReference type="CDD" id="cd14014">
    <property type="entry name" value="STKc_PknB_like"/>
    <property type="match status" value="1"/>
</dbReference>
<keyword evidence="18" id="KW-1185">Reference proteome</keyword>
<dbReference type="OrthoDB" id="9788659at2"/>
<keyword evidence="2 17" id="KW-0723">Serine/threonine-protein kinase</keyword>
<feature type="domain" description="Protein kinase" evidence="16">
    <location>
        <begin position="10"/>
        <end position="268"/>
    </location>
</feature>